<evidence type="ECO:0000259" key="2">
    <source>
        <dbReference type="Pfam" id="PF07007"/>
    </source>
</evidence>
<accession>A0A4R3M721</accession>
<protein>
    <submittedName>
        <fullName evidence="3">Uncharacterized protein YecT (DUF1311 family)</fullName>
    </submittedName>
</protein>
<organism evidence="3 4">
    <name type="scientific">Tepidamorphus gemmatus</name>
    <dbReference type="NCBI Taxonomy" id="747076"/>
    <lineage>
        <taxon>Bacteria</taxon>
        <taxon>Pseudomonadati</taxon>
        <taxon>Pseudomonadota</taxon>
        <taxon>Alphaproteobacteria</taxon>
        <taxon>Hyphomicrobiales</taxon>
        <taxon>Tepidamorphaceae</taxon>
        <taxon>Tepidamorphus</taxon>
    </lineage>
</organism>
<name>A0A4R3M721_9HYPH</name>
<keyword evidence="1" id="KW-0732">Signal</keyword>
<feature type="signal peptide" evidence="1">
    <location>
        <begin position="1"/>
        <end position="29"/>
    </location>
</feature>
<dbReference type="Proteomes" id="UP000295678">
    <property type="component" value="Unassembled WGS sequence"/>
</dbReference>
<gene>
    <name evidence="3" type="ORF">EDC22_10790</name>
</gene>
<dbReference type="AlphaFoldDB" id="A0A4R3M721"/>
<feature type="chain" id="PRO_5021033416" evidence="1">
    <location>
        <begin position="30"/>
        <end position="144"/>
    </location>
</feature>
<dbReference type="InterPro" id="IPR009739">
    <property type="entry name" value="LprI-like_N"/>
</dbReference>
<dbReference type="Pfam" id="PF07007">
    <property type="entry name" value="LprI"/>
    <property type="match status" value="1"/>
</dbReference>
<comment type="caution">
    <text evidence="3">The sequence shown here is derived from an EMBL/GenBank/DDBJ whole genome shotgun (WGS) entry which is preliminary data.</text>
</comment>
<dbReference type="EMBL" id="SMAK01000007">
    <property type="protein sequence ID" value="TCT09244.1"/>
    <property type="molecule type" value="Genomic_DNA"/>
</dbReference>
<evidence type="ECO:0000256" key="1">
    <source>
        <dbReference type="SAM" id="SignalP"/>
    </source>
</evidence>
<keyword evidence="4" id="KW-1185">Reference proteome</keyword>
<sequence>MEGWRFAGRALAVVAALALLVALTGDAGAEPHVDCNNAGTQMELNYCAERDYLAADADLNEIYPQAIEAMRQIDSRLEPGRRGAVESLRAAQRAWIPFRDKACEAEGYLVSGGSMMALIVYGCLERLTRQRVEDLEGLVYGMGN</sequence>
<proteinExistence type="predicted"/>
<dbReference type="RefSeq" id="WP_132806959.1">
    <property type="nucleotide sequence ID" value="NZ_SMAK01000007.1"/>
</dbReference>
<dbReference type="PANTHER" id="PTHR39176:SF1">
    <property type="entry name" value="PERIPLASMIC PROTEIN"/>
    <property type="match status" value="1"/>
</dbReference>
<feature type="domain" description="Lysozyme inhibitor LprI-like N-terminal" evidence="2">
    <location>
        <begin position="35"/>
        <end position="135"/>
    </location>
</feature>
<dbReference type="OrthoDB" id="7340239at2"/>
<dbReference type="PANTHER" id="PTHR39176">
    <property type="entry name" value="PERIPLASMIC PROTEIN-RELATED"/>
    <property type="match status" value="1"/>
</dbReference>
<evidence type="ECO:0000313" key="4">
    <source>
        <dbReference type="Proteomes" id="UP000295678"/>
    </source>
</evidence>
<dbReference type="Gene3D" id="1.20.1270.180">
    <property type="match status" value="1"/>
</dbReference>
<evidence type="ECO:0000313" key="3">
    <source>
        <dbReference type="EMBL" id="TCT09244.1"/>
    </source>
</evidence>
<reference evidence="3 4" key="1">
    <citation type="submission" date="2019-03" db="EMBL/GenBank/DDBJ databases">
        <title>Genomic Encyclopedia of Type Strains, Phase IV (KMG-IV): sequencing the most valuable type-strain genomes for metagenomic binning, comparative biology and taxonomic classification.</title>
        <authorList>
            <person name="Goeker M."/>
        </authorList>
    </citation>
    <scope>NUCLEOTIDE SEQUENCE [LARGE SCALE GENOMIC DNA]</scope>
    <source>
        <strain evidence="3 4">DSM 19345</strain>
    </source>
</reference>